<organism evidence="3 4">
    <name type="scientific">Plakobranchus ocellatus</name>
    <dbReference type="NCBI Taxonomy" id="259542"/>
    <lineage>
        <taxon>Eukaryota</taxon>
        <taxon>Metazoa</taxon>
        <taxon>Spiralia</taxon>
        <taxon>Lophotrochozoa</taxon>
        <taxon>Mollusca</taxon>
        <taxon>Gastropoda</taxon>
        <taxon>Heterobranchia</taxon>
        <taxon>Euthyneura</taxon>
        <taxon>Panpulmonata</taxon>
        <taxon>Sacoglossa</taxon>
        <taxon>Placobranchoidea</taxon>
        <taxon>Plakobranchidae</taxon>
        <taxon>Plakobranchus</taxon>
    </lineage>
</organism>
<feature type="compositionally biased region" description="Low complexity" evidence="2">
    <location>
        <begin position="87"/>
        <end position="101"/>
    </location>
</feature>
<dbReference type="GO" id="GO:0007018">
    <property type="term" value="P:microtubule-based movement"/>
    <property type="evidence" value="ECO:0007669"/>
    <property type="project" value="TreeGrafter"/>
</dbReference>
<dbReference type="Pfam" id="PF03645">
    <property type="entry name" value="Tctex-1"/>
    <property type="match status" value="1"/>
</dbReference>
<feature type="compositionally biased region" description="Basic and acidic residues" evidence="2">
    <location>
        <begin position="40"/>
        <end position="52"/>
    </location>
</feature>
<accession>A0AAV3YPA4</accession>
<dbReference type="InterPro" id="IPR005334">
    <property type="entry name" value="Tctex-1-like"/>
</dbReference>
<evidence type="ECO:0000256" key="2">
    <source>
        <dbReference type="SAM" id="MobiDB-lite"/>
    </source>
</evidence>
<dbReference type="GO" id="GO:0045505">
    <property type="term" value="F:dynein intermediate chain binding"/>
    <property type="evidence" value="ECO:0007669"/>
    <property type="project" value="TreeGrafter"/>
</dbReference>
<gene>
    <name evidence="3" type="ORF">PoB_001130200</name>
</gene>
<keyword evidence="4" id="KW-1185">Reference proteome</keyword>
<dbReference type="AlphaFoldDB" id="A0AAV3YPA4"/>
<dbReference type="Gene3D" id="3.30.1140.40">
    <property type="entry name" value="Tctex-1"/>
    <property type="match status" value="1"/>
</dbReference>
<dbReference type="PANTHER" id="PTHR21255:SF65">
    <property type="entry name" value="TCTEX1 DOMAIN-CONTAINING PROTEIN 2"/>
    <property type="match status" value="1"/>
</dbReference>
<dbReference type="GO" id="GO:0005737">
    <property type="term" value="C:cytoplasm"/>
    <property type="evidence" value="ECO:0007669"/>
    <property type="project" value="TreeGrafter"/>
</dbReference>
<dbReference type="CDD" id="cd21451">
    <property type="entry name" value="DLC-like_TCTEX1D"/>
    <property type="match status" value="1"/>
</dbReference>
<evidence type="ECO:0000313" key="4">
    <source>
        <dbReference type="Proteomes" id="UP000735302"/>
    </source>
</evidence>
<dbReference type="GO" id="GO:0005868">
    <property type="term" value="C:cytoplasmic dynein complex"/>
    <property type="evidence" value="ECO:0007669"/>
    <property type="project" value="TreeGrafter"/>
</dbReference>
<feature type="region of interest" description="Disordered" evidence="2">
    <location>
        <begin position="1"/>
        <end position="119"/>
    </location>
</feature>
<dbReference type="EMBL" id="BLXT01001347">
    <property type="protein sequence ID" value="GFN84796.1"/>
    <property type="molecule type" value="Genomic_DNA"/>
</dbReference>
<evidence type="ECO:0000256" key="1">
    <source>
        <dbReference type="ARBA" id="ARBA00005361"/>
    </source>
</evidence>
<feature type="compositionally biased region" description="Polar residues" evidence="2">
    <location>
        <begin position="25"/>
        <end position="35"/>
    </location>
</feature>
<comment type="caution">
    <text evidence="3">The sequence shown here is derived from an EMBL/GenBank/DDBJ whole genome shotgun (WGS) entry which is preliminary data.</text>
</comment>
<name>A0AAV3YPA4_9GAST</name>
<dbReference type="InterPro" id="IPR038586">
    <property type="entry name" value="Tctex-1-like_sf"/>
</dbReference>
<reference evidence="3 4" key="1">
    <citation type="journal article" date="2021" name="Elife">
        <title>Chloroplast acquisition without the gene transfer in kleptoplastic sea slugs, Plakobranchus ocellatus.</title>
        <authorList>
            <person name="Maeda T."/>
            <person name="Takahashi S."/>
            <person name="Yoshida T."/>
            <person name="Shimamura S."/>
            <person name="Takaki Y."/>
            <person name="Nagai Y."/>
            <person name="Toyoda A."/>
            <person name="Suzuki Y."/>
            <person name="Arimoto A."/>
            <person name="Ishii H."/>
            <person name="Satoh N."/>
            <person name="Nishiyama T."/>
            <person name="Hasebe M."/>
            <person name="Maruyama T."/>
            <person name="Minagawa J."/>
            <person name="Obokata J."/>
            <person name="Shigenobu S."/>
        </authorList>
    </citation>
    <scope>NUCLEOTIDE SEQUENCE [LARGE SCALE GENOMIC DNA]</scope>
</reference>
<dbReference type="PANTHER" id="PTHR21255">
    <property type="entry name" value="T-COMPLEX-ASSOCIATED-TESTIS-EXPRESSED 1/ DYNEIN LIGHT CHAIN"/>
    <property type="match status" value="1"/>
</dbReference>
<evidence type="ECO:0000313" key="3">
    <source>
        <dbReference type="EMBL" id="GFN84796.1"/>
    </source>
</evidence>
<proteinExistence type="inferred from homology"/>
<dbReference type="Proteomes" id="UP000735302">
    <property type="component" value="Unassembled WGS sequence"/>
</dbReference>
<sequence length="275" mass="30885">MTTEPLTTRALEEHDRWQKGPRTGISRSTSKQSLMASELLTRRALEEHDKSHSTSQSGGVARTRSQSRDERANAISRSRKISRVESSRSLSLSQLNQESSSKGQLERKPTRSSLYTPSSTMRAGGMTVFRVVAAAKAWKRLSERRPAILASLKPKVAVENTYKLGPDEGKVFKPEKVKSIIENVLNSFLKSFRYTQEGSKRMCLAISRDVKSRVKMLDFQRYKLVCNVIIMQNKGQGSQMSSRCLSNTDFDTFASASLTTSQIICVTTVHAFYFD</sequence>
<comment type="similarity">
    <text evidence="1">Belongs to the dynein light chain Tctex-type family.</text>
</comment>
<protein>
    <submittedName>
        <fullName evidence="3">TCTEX1 domain-containing protein 1-b</fullName>
    </submittedName>
</protein>